<dbReference type="InterPro" id="IPR011330">
    <property type="entry name" value="Glyco_hydro/deAcase_b/a-brl"/>
</dbReference>
<dbReference type="InterPro" id="IPR000602">
    <property type="entry name" value="Glyco_hydro_38_N"/>
</dbReference>
<dbReference type="Gene3D" id="2.70.98.30">
    <property type="entry name" value="Golgi alpha-mannosidase II, domain 4"/>
    <property type="match status" value="1"/>
</dbReference>
<evidence type="ECO:0000256" key="1">
    <source>
        <dbReference type="ARBA" id="ARBA00009792"/>
    </source>
</evidence>
<dbReference type="SUPFAM" id="SSF74650">
    <property type="entry name" value="Galactose mutarotase-like"/>
    <property type="match status" value="1"/>
</dbReference>
<dbReference type="InterPro" id="IPR011013">
    <property type="entry name" value="Gal_mutarotase_sf_dom"/>
</dbReference>
<sequence length="879" mass="102191">MYLHFVSHTHWDREWYETFDAFRFRLVRLIDRLLAILEKDPSYRYFLLDGQTIVLEDYLEIQSHHEERLRRLIEEGRIFVGPWYVLTDEFLVSGETHIRNLLFGHRLMQAFGGKHGVGYLPDAFGHIAQMPQILRKSGIPYAIFWRGVPREVTKSEFLWKAPDGSTVLTVYMPFGYGIAARLPQDEESLVRRIRGLIEKLSPFATTEHLLLMNGSDHVEPDEDLGRKLTLLRQALPEHEVLHSNLPYFFRKIAEEAKDLSTYEGEWRADDMTYLLGGTLSTRVYLKIRHAFCSYFLERWLEPLYAALVLWGVPYPKTFLTYLWKLLLENSPHDSICGCSIDAVHEEMMQRYRRIETVAWKLVEEARKNIEKFCSGEHEVVLVFNPYPYPVSTYLEGTVYLRKRKIREVDFEISKIRSYEFQEEECFPSLKLQGKEEVIVPEILESSWTTLLETPPDTLPEIFRAQRYVIGFWVHDLPPLGWRAFRIVPRESGRKGVLFHQEDRFFLENEFYRLQITPSGSIDLLEKETQKRFTLGPVFEDGADAGDEYDYSPCVRDLILRSDDCPPEISWQRKDRYVQSVRLQYHMSIPRSLASDWKSRSEERVVLPVTLDVRLVQGSRRIELDVEVENTAQDHRLRALFFAPLRPRHHFADAHFALLQRENDGRTYPQNDFVFLEDDGCVFAVFNQGLREYEIRPVESGTCIAVTLLRAVGWLSRDDLLTRKGDAGWSLPTEGAQCPGRHRFRLAVLFGGGKAVDFSLHREARLFTNPPLVFQVSGTLEHPLDGWTLLQCDNPAIVLSALKVREKGEGLVVRVYNPADVPQRFRVIFRPVVLEVWRLSLLEEEEERLAIRGNSLEGVLAPYEIATWGVIFAPGGGDFR</sequence>
<accession>A0A7V3YHP1</accession>
<dbReference type="SUPFAM" id="SSF88713">
    <property type="entry name" value="Glycoside hydrolase/deacetylase"/>
    <property type="match status" value="1"/>
</dbReference>
<evidence type="ECO:0000256" key="3">
    <source>
        <dbReference type="ARBA" id="ARBA00022801"/>
    </source>
</evidence>
<evidence type="ECO:0000313" key="6">
    <source>
        <dbReference type="EMBL" id="HGI31294.1"/>
    </source>
</evidence>
<dbReference type="InterPro" id="IPR027291">
    <property type="entry name" value="Glyco_hydro_38_N_sf"/>
</dbReference>
<dbReference type="Gene3D" id="1.20.1270.50">
    <property type="entry name" value="Glycoside hydrolase family 38, central domain"/>
    <property type="match status" value="1"/>
</dbReference>
<dbReference type="GO" id="GO:0004559">
    <property type="term" value="F:alpha-mannosidase activity"/>
    <property type="evidence" value="ECO:0007669"/>
    <property type="project" value="InterPro"/>
</dbReference>
<dbReference type="GO" id="GO:0009313">
    <property type="term" value="P:oligosaccharide catabolic process"/>
    <property type="evidence" value="ECO:0007669"/>
    <property type="project" value="TreeGrafter"/>
</dbReference>
<dbReference type="SUPFAM" id="SSF88688">
    <property type="entry name" value="Families 57/38 glycoside transferase middle domain"/>
    <property type="match status" value="1"/>
</dbReference>
<dbReference type="AlphaFoldDB" id="A0A7V3YHP1"/>
<keyword evidence="4" id="KW-0326">Glycosidase</keyword>
<comment type="similarity">
    <text evidence="1">Belongs to the glycosyl hydrolase 38 family.</text>
</comment>
<protein>
    <recommendedName>
        <fullName evidence="5">Glycoside hydrolase family 38 central domain-containing protein</fullName>
    </recommendedName>
</protein>
<comment type="caution">
    <text evidence="6">The sequence shown here is derived from an EMBL/GenBank/DDBJ whole genome shotgun (WGS) entry which is preliminary data.</text>
</comment>
<dbReference type="InterPro" id="IPR015341">
    <property type="entry name" value="Glyco_hydro_38_cen"/>
</dbReference>
<feature type="domain" description="Glycoside hydrolase family 38 central" evidence="5">
    <location>
        <begin position="278"/>
        <end position="351"/>
    </location>
</feature>
<dbReference type="GO" id="GO:0030246">
    <property type="term" value="F:carbohydrate binding"/>
    <property type="evidence" value="ECO:0007669"/>
    <property type="project" value="InterPro"/>
</dbReference>
<dbReference type="PANTHER" id="PTHR46017">
    <property type="entry name" value="ALPHA-MANNOSIDASE 2C1"/>
    <property type="match status" value="1"/>
</dbReference>
<dbReference type="Pfam" id="PF09261">
    <property type="entry name" value="Alpha-mann_mid"/>
    <property type="match status" value="1"/>
</dbReference>
<dbReference type="SMART" id="SM00872">
    <property type="entry name" value="Alpha-mann_mid"/>
    <property type="match status" value="1"/>
</dbReference>
<evidence type="ECO:0000256" key="2">
    <source>
        <dbReference type="ARBA" id="ARBA00022723"/>
    </source>
</evidence>
<dbReference type="PANTHER" id="PTHR46017:SF2">
    <property type="entry name" value="MANNOSYLGLYCERATE HYDROLASE"/>
    <property type="match status" value="1"/>
</dbReference>
<dbReference type="InterPro" id="IPR028995">
    <property type="entry name" value="Glyco_hydro_57/38_cen_sf"/>
</dbReference>
<dbReference type="CDD" id="cd10814">
    <property type="entry name" value="GH38N_AMII_SpGH38_like"/>
    <property type="match status" value="1"/>
</dbReference>
<dbReference type="Pfam" id="PF07748">
    <property type="entry name" value="Glyco_hydro_38C"/>
    <property type="match status" value="1"/>
</dbReference>
<dbReference type="EMBL" id="DTFV01000119">
    <property type="protein sequence ID" value="HGI31294.1"/>
    <property type="molecule type" value="Genomic_DNA"/>
</dbReference>
<dbReference type="Pfam" id="PF01074">
    <property type="entry name" value="Glyco_hydro_38N"/>
    <property type="match status" value="1"/>
</dbReference>
<dbReference type="InterPro" id="IPR041147">
    <property type="entry name" value="GH38_C"/>
</dbReference>
<dbReference type="GO" id="GO:0006013">
    <property type="term" value="P:mannose metabolic process"/>
    <property type="evidence" value="ECO:0007669"/>
    <property type="project" value="InterPro"/>
</dbReference>
<dbReference type="GO" id="GO:0046872">
    <property type="term" value="F:metal ion binding"/>
    <property type="evidence" value="ECO:0007669"/>
    <property type="project" value="UniProtKB-KW"/>
</dbReference>
<dbReference type="Gene3D" id="3.20.110.10">
    <property type="entry name" value="Glycoside hydrolase 38, N terminal domain"/>
    <property type="match status" value="1"/>
</dbReference>
<dbReference type="Pfam" id="PF17677">
    <property type="entry name" value="Glyco_hydro38C2"/>
    <property type="match status" value="1"/>
</dbReference>
<evidence type="ECO:0000256" key="4">
    <source>
        <dbReference type="ARBA" id="ARBA00023295"/>
    </source>
</evidence>
<organism evidence="6">
    <name type="scientific">Candidatus Caldatribacterium californiense</name>
    <dbReference type="NCBI Taxonomy" id="1454726"/>
    <lineage>
        <taxon>Bacteria</taxon>
        <taxon>Pseudomonadati</taxon>
        <taxon>Atribacterota</taxon>
        <taxon>Atribacteria</taxon>
        <taxon>Atribacterales</taxon>
        <taxon>Candidatus Caldatribacteriaceae</taxon>
        <taxon>Candidatus Caldatribacterium</taxon>
    </lineage>
</organism>
<gene>
    <name evidence="6" type="ORF">ENV30_08335</name>
</gene>
<name>A0A7V3YHP1_9BACT</name>
<keyword evidence="3" id="KW-0378">Hydrolase</keyword>
<dbReference type="InterPro" id="IPR037094">
    <property type="entry name" value="Glyco_hydro_38_cen_sf"/>
</dbReference>
<reference evidence="6" key="1">
    <citation type="journal article" date="2020" name="mSystems">
        <title>Genome- and Community-Level Interaction Insights into Carbon Utilization and Element Cycling Functions of Hydrothermarchaeota in Hydrothermal Sediment.</title>
        <authorList>
            <person name="Zhou Z."/>
            <person name="Liu Y."/>
            <person name="Xu W."/>
            <person name="Pan J."/>
            <person name="Luo Z.H."/>
            <person name="Li M."/>
        </authorList>
    </citation>
    <scope>NUCLEOTIDE SEQUENCE [LARGE SCALE GENOMIC DNA]</scope>
    <source>
        <strain evidence="6">SpSt-747</strain>
    </source>
</reference>
<dbReference type="Gene3D" id="2.60.40.2220">
    <property type="match status" value="1"/>
</dbReference>
<evidence type="ECO:0000259" key="5">
    <source>
        <dbReference type="SMART" id="SM00872"/>
    </source>
</evidence>
<keyword evidence="2" id="KW-0479">Metal-binding</keyword>
<dbReference type="Gene3D" id="2.60.40.2210">
    <property type="match status" value="1"/>
</dbReference>
<dbReference type="InterPro" id="IPR011682">
    <property type="entry name" value="Glyco_hydro_38_C"/>
</dbReference>
<proteinExistence type="inferred from homology"/>